<reference evidence="14" key="4">
    <citation type="submission" date="2025-05" db="UniProtKB">
        <authorList>
            <consortium name="Ensembl"/>
        </authorList>
    </citation>
    <scope>IDENTIFICATION</scope>
</reference>
<keyword evidence="7" id="KW-0969">Cilium</keyword>
<comment type="function">
    <text evidence="1">Component of the nexin-dynein regulatory complex (N-DRC), a key regulator of ciliary/flagellar motility which maintains the alignment and integrity of the distal axoneme and regulates microtubule sliding in motile axonemes.</text>
</comment>
<evidence type="ECO:0000256" key="12">
    <source>
        <dbReference type="SAM" id="Coils"/>
    </source>
</evidence>
<gene>
    <name evidence="14" type="primary">drc12</name>
</gene>
<protein>
    <recommendedName>
        <fullName evidence="11">Dynein regulatory complex protein 12</fullName>
    </recommendedName>
</protein>
<dbReference type="CTD" id="283152"/>
<evidence type="ECO:0000256" key="11">
    <source>
        <dbReference type="ARBA" id="ARBA00044800"/>
    </source>
</evidence>
<dbReference type="Proteomes" id="UP000314986">
    <property type="component" value="Unassembled WGS sequence"/>
</dbReference>
<dbReference type="EMBL" id="JW875873">
    <property type="protein sequence ID" value="AFP08390.1"/>
    <property type="molecule type" value="mRNA"/>
</dbReference>
<evidence type="ECO:0000256" key="8">
    <source>
        <dbReference type="ARBA" id="ARBA00023212"/>
    </source>
</evidence>
<dbReference type="OrthoDB" id="10264405at2759"/>
<dbReference type="InterPro" id="IPR033585">
    <property type="entry name" value="DRC12-like"/>
</dbReference>
<dbReference type="Ensembl" id="ENSCMIT00000036938.1">
    <property type="protein sequence ID" value="ENSCMIP00000036398.1"/>
    <property type="gene ID" value="ENSCMIG00000015376.1"/>
</dbReference>
<evidence type="ECO:0000256" key="5">
    <source>
        <dbReference type="ARBA" id="ARBA00022846"/>
    </source>
</evidence>
<evidence type="ECO:0000256" key="3">
    <source>
        <dbReference type="ARBA" id="ARBA00011248"/>
    </source>
</evidence>
<evidence type="ECO:0000256" key="2">
    <source>
        <dbReference type="ARBA" id="ARBA00004611"/>
    </source>
</evidence>
<accession>V9L860</accession>
<dbReference type="GeneTree" id="ENSGT00940000167064"/>
<dbReference type="AlphaFoldDB" id="V9L860"/>
<dbReference type="STRING" id="7868.ENSCMIP00000036398"/>
<dbReference type="KEGG" id="cmk:103190595"/>
<evidence type="ECO:0000256" key="7">
    <source>
        <dbReference type="ARBA" id="ARBA00023069"/>
    </source>
</evidence>
<keyword evidence="9" id="KW-0966">Cell projection</keyword>
<comment type="subunit">
    <text evidence="3">Component of the nexin-dynein regulatory complex (N-DRC).</text>
</comment>
<comment type="similarity">
    <text evidence="10">Belongs to the DRC12 family.</text>
</comment>
<comment type="subcellular location">
    <subcellularLocation>
        <location evidence="2">Cytoplasm</location>
        <location evidence="2">Cytoskeleton</location>
        <location evidence="2">Flagellum axoneme</location>
    </subcellularLocation>
</comment>
<evidence type="ECO:0000256" key="6">
    <source>
        <dbReference type="ARBA" id="ARBA00023054"/>
    </source>
</evidence>
<evidence type="ECO:0000256" key="9">
    <source>
        <dbReference type="ARBA" id="ARBA00023273"/>
    </source>
</evidence>
<name>V9L860_CALMI</name>
<evidence type="ECO:0000256" key="10">
    <source>
        <dbReference type="ARBA" id="ARBA00044754"/>
    </source>
</evidence>
<evidence type="ECO:0000313" key="15">
    <source>
        <dbReference type="Proteomes" id="UP000314986"/>
    </source>
</evidence>
<reference evidence="13 15" key="3">
    <citation type="journal article" date="2014" name="Nature">
        <title>Elephant shark genome provides unique insights into gnathostome evolution.</title>
        <authorList>
            <consortium name="International Elephant Shark Genome Sequencing Consortium"/>
            <person name="Venkatesh B."/>
            <person name="Lee A.P."/>
            <person name="Ravi V."/>
            <person name="Maurya A.K."/>
            <person name="Lian M.M."/>
            <person name="Swann J.B."/>
            <person name="Ohta Y."/>
            <person name="Flajnik M.F."/>
            <person name="Sutoh Y."/>
            <person name="Kasahara M."/>
            <person name="Hoon S."/>
            <person name="Gangu V."/>
            <person name="Roy S.W."/>
            <person name="Irimia M."/>
            <person name="Korzh V."/>
            <person name="Kondrychyn I."/>
            <person name="Lim Z.W."/>
            <person name="Tay B.H."/>
            <person name="Tohari S."/>
            <person name="Kong K.W."/>
            <person name="Ho S."/>
            <person name="Lorente-Galdos B."/>
            <person name="Quilez J."/>
            <person name="Marques-Bonet T."/>
            <person name="Raney B.J."/>
            <person name="Ingham P.W."/>
            <person name="Tay A."/>
            <person name="Hillier L.W."/>
            <person name="Minx P."/>
            <person name="Boehm T."/>
            <person name="Wilson R.K."/>
            <person name="Brenner S."/>
            <person name="Warren W.C."/>
        </authorList>
    </citation>
    <scope>NUCLEOTIDE SEQUENCE</scope>
    <source>
        <tissue evidence="13">Brain</tissue>
    </source>
</reference>
<keyword evidence="6 12" id="KW-0175">Coiled coil</keyword>
<evidence type="ECO:0000256" key="4">
    <source>
        <dbReference type="ARBA" id="ARBA00022490"/>
    </source>
</evidence>
<evidence type="ECO:0000313" key="13">
    <source>
        <dbReference type="EMBL" id="AFP08390.1"/>
    </source>
</evidence>
<dbReference type="PANTHER" id="PTHR28656">
    <property type="entry name" value="COILED-COIL DOMAIN-CONTAINING PROTEIN 153"/>
    <property type="match status" value="1"/>
</dbReference>
<keyword evidence="8" id="KW-0206">Cytoskeleton</keyword>
<reference evidence="15" key="2">
    <citation type="journal article" date="2007" name="PLoS Biol.">
        <title>Survey sequencing and comparative analysis of the elephant shark (Callorhinchus milii) genome.</title>
        <authorList>
            <person name="Venkatesh B."/>
            <person name="Kirkness E.F."/>
            <person name="Loh Y.H."/>
            <person name="Halpern A.L."/>
            <person name="Lee A.P."/>
            <person name="Johnson J."/>
            <person name="Dandona N."/>
            <person name="Viswanathan L.D."/>
            <person name="Tay A."/>
            <person name="Venter J.C."/>
            <person name="Strausberg R.L."/>
            <person name="Brenner S."/>
        </authorList>
    </citation>
    <scope>NUCLEOTIDE SEQUENCE [LARGE SCALE GENOMIC DNA]</scope>
</reference>
<dbReference type="PANTHER" id="PTHR28656:SF1">
    <property type="entry name" value="COILED-COIL DOMAIN-CONTAINING PROTEIN 153"/>
    <property type="match status" value="1"/>
</dbReference>
<dbReference type="GeneID" id="103190595"/>
<keyword evidence="15" id="KW-1185">Reference proteome</keyword>
<keyword evidence="5" id="KW-0282">Flagellum</keyword>
<keyword evidence="4" id="KW-0963">Cytoplasm</keyword>
<feature type="coiled-coil region" evidence="12">
    <location>
        <begin position="98"/>
        <end position="157"/>
    </location>
</feature>
<reference evidence="15" key="1">
    <citation type="journal article" date="2006" name="Science">
        <title>Ancient noncoding elements conserved in the human genome.</title>
        <authorList>
            <person name="Venkatesh B."/>
            <person name="Kirkness E.F."/>
            <person name="Loh Y.H."/>
            <person name="Halpern A.L."/>
            <person name="Lee A.P."/>
            <person name="Johnson J."/>
            <person name="Dandona N."/>
            <person name="Viswanathan L.D."/>
            <person name="Tay A."/>
            <person name="Venter J.C."/>
            <person name="Strausberg R.L."/>
            <person name="Brenner S."/>
        </authorList>
    </citation>
    <scope>NUCLEOTIDE SEQUENCE [LARGE SCALE GENOMIC DNA]</scope>
</reference>
<sequence length="198" mass="23340">MPPKKARKGKKGRTKKAVAGDNIEDKYKRIVHEVESLKDQLVLRRDVARQALLCRTEWKTKLEMVEHKLSEEREDSKAIHSDIGRQYKTMRAELGVRAHQLEIEVSYLQQQLRICQQELVRTRDENMRIMDEKNAVISELQDKINNMETAYENILHDSLDRLLLKLDAAKMQWEKQATIFHSQHKKQLLEFGLNPLEI</sequence>
<organism evidence="13">
    <name type="scientific">Callorhinchus milii</name>
    <name type="common">Ghost shark</name>
    <dbReference type="NCBI Taxonomy" id="7868"/>
    <lineage>
        <taxon>Eukaryota</taxon>
        <taxon>Metazoa</taxon>
        <taxon>Chordata</taxon>
        <taxon>Craniata</taxon>
        <taxon>Vertebrata</taxon>
        <taxon>Chondrichthyes</taxon>
        <taxon>Holocephali</taxon>
        <taxon>Chimaeriformes</taxon>
        <taxon>Callorhinchidae</taxon>
        <taxon>Callorhinchus</taxon>
    </lineage>
</organism>
<dbReference type="OMA" id="HAKYKEQ"/>
<evidence type="ECO:0000313" key="14">
    <source>
        <dbReference type="Ensembl" id="ENSCMIP00000036398.1"/>
    </source>
</evidence>
<evidence type="ECO:0000256" key="1">
    <source>
        <dbReference type="ARBA" id="ARBA00003029"/>
    </source>
</evidence>
<proteinExistence type="evidence at transcript level"/>